<dbReference type="Pfam" id="PF01636">
    <property type="entry name" value="APH"/>
    <property type="match status" value="1"/>
</dbReference>
<dbReference type="EMBL" id="JBFRYB010000001">
    <property type="protein sequence ID" value="MEX1664548.1"/>
    <property type="molecule type" value="Genomic_DNA"/>
</dbReference>
<organism evidence="2 3">
    <name type="scientific">Zhongshania arctica</name>
    <dbReference type="NCBI Taxonomy" id="3238302"/>
    <lineage>
        <taxon>Bacteria</taxon>
        <taxon>Pseudomonadati</taxon>
        <taxon>Pseudomonadota</taxon>
        <taxon>Gammaproteobacteria</taxon>
        <taxon>Cellvibrionales</taxon>
        <taxon>Spongiibacteraceae</taxon>
        <taxon>Zhongshania</taxon>
    </lineage>
</organism>
<keyword evidence="3" id="KW-1185">Reference proteome</keyword>
<evidence type="ECO:0000313" key="2">
    <source>
        <dbReference type="EMBL" id="MEX1664548.1"/>
    </source>
</evidence>
<dbReference type="Proteomes" id="UP001557484">
    <property type="component" value="Unassembled WGS sequence"/>
</dbReference>
<dbReference type="CDD" id="cd05154">
    <property type="entry name" value="ACAD10_11_N-like"/>
    <property type="match status" value="1"/>
</dbReference>
<name>A0ABV3TSH6_9GAMM</name>
<dbReference type="RefSeq" id="WP_368374670.1">
    <property type="nucleotide sequence ID" value="NZ_JBFRYB010000001.1"/>
</dbReference>
<gene>
    <name evidence="2" type="ORF">AB4875_03550</name>
</gene>
<dbReference type="InterPro" id="IPR011009">
    <property type="entry name" value="Kinase-like_dom_sf"/>
</dbReference>
<evidence type="ECO:0000313" key="3">
    <source>
        <dbReference type="Proteomes" id="UP001557484"/>
    </source>
</evidence>
<sequence>MENKSVIDVAGKVRSGEELDIEAVDAWLKPRIDGLSGEPLVTQYSGGASNWTYRLEYPSHDLILRRPPKGTKAKSAHDMGREYKVQSALAPVFPFVPEMLAFCDDSSVIGCDFYVMRRIEGLIPRANMPKGLELSAAQTRDLCLSVVDKLVSLHQVDYHAAGLVSLGKGDGYCERQVGGWSGRYQKSKTWNVPSFKKVMAWLAENTPQDVRSCVIHNDFRFDNVVLNPQQPSEVLGILDWEMATLGDPLMDLGSALAYWVQADDDKLLRSTRRQPTHLPGMLSRDEVVSYYCEKMGLSTDKWAFYEVFGLFRLAVIIQQIYYRYYHKQTSNPAFKNFWLIVWYLDRRCQRIIREQR</sequence>
<dbReference type="InterPro" id="IPR041726">
    <property type="entry name" value="ACAD10_11_N"/>
</dbReference>
<dbReference type="Gene3D" id="3.30.200.20">
    <property type="entry name" value="Phosphorylase Kinase, domain 1"/>
    <property type="match status" value="1"/>
</dbReference>
<comment type="caution">
    <text evidence="2">The sequence shown here is derived from an EMBL/GenBank/DDBJ whole genome shotgun (WGS) entry which is preliminary data.</text>
</comment>
<dbReference type="InterPro" id="IPR002575">
    <property type="entry name" value="Aminoglycoside_PTrfase"/>
</dbReference>
<protein>
    <submittedName>
        <fullName evidence="2">Phosphotransferase family protein</fullName>
    </submittedName>
</protein>
<proteinExistence type="predicted"/>
<accession>A0ABV3TSH6</accession>
<reference evidence="2 3" key="1">
    <citation type="journal article" date="2011" name="Int. J. Syst. Evol. Microbiol.">
        <title>Zhongshania antarctica gen. nov., sp. nov. and Zhongshania guokunii sp. nov., gammaproteobacteria respectively isolated from coastal attached (fast) ice and surface seawater of the Antarctic.</title>
        <authorList>
            <person name="Li H.J."/>
            <person name="Zhang X.Y."/>
            <person name="Chen C.X."/>
            <person name="Zhang Y.J."/>
            <person name="Gao Z.M."/>
            <person name="Yu Y."/>
            <person name="Chen X.L."/>
            <person name="Chen B."/>
            <person name="Zhang Y.Z."/>
        </authorList>
    </citation>
    <scope>NUCLEOTIDE SEQUENCE [LARGE SCALE GENOMIC DNA]</scope>
    <source>
        <strain evidence="2 3">R06B22</strain>
    </source>
</reference>
<dbReference type="InterPro" id="IPR052898">
    <property type="entry name" value="ACAD10-like"/>
</dbReference>
<dbReference type="SUPFAM" id="SSF56112">
    <property type="entry name" value="Protein kinase-like (PK-like)"/>
    <property type="match status" value="1"/>
</dbReference>
<dbReference type="PANTHER" id="PTHR47829">
    <property type="entry name" value="HYDROLASE, PUTATIVE (AFU_ORTHOLOGUE AFUA_1G12880)-RELATED"/>
    <property type="match status" value="1"/>
</dbReference>
<dbReference type="PANTHER" id="PTHR47829:SF1">
    <property type="entry name" value="HAD FAMILY PHOSPHATASE"/>
    <property type="match status" value="1"/>
</dbReference>
<dbReference type="Gene3D" id="3.90.1200.10">
    <property type="match status" value="1"/>
</dbReference>
<evidence type="ECO:0000259" key="1">
    <source>
        <dbReference type="Pfam" id="PF01636"/>
    </source>
</evidence>
<feature type="domain" description="Aminoglycoside phosphotransferase" evidence="1">
    <location>
        <begin position="41"/>
        <end position="274"/>
    </location>
</feature>